<reference evidence="1 2" key="1">
    <citation type="submission" date="2021-06" db="EMBL/GenBank/DDBJ databases">
        <authorList>
            <person name="Kallberg Y."/>
            <person name="Tangrot J."/>
            <person name="Rosling A."/>
        </authorList>
    </citation>
    <scope>NUCLEOTIDE SEQUENCE [LARGE SCALE GENOMIC DNA]</scope>
    <source>
        <strain evidence="1 2">120-4 pot B 10/14</strain>
    </source>
</reference>
<evidence type="ECO:0000313" key="1">
    <source>
        <dbReference type="EMBL" id="CAG8851756.1"/>
    </source>
</evidence>
<comment type="caution">
    <text evidence="1">The sequence shown here is derived from an EMBL/GenBank/DDBJ whole genome shotgun (WGS) entry which is preliminary data.</text>
</comment>
<dbReference type="Proteomes" id="UP000789901">
    <property type="component" value="Unassembled WGS sequence"/>
</dbReference>
<organism evidence="1 2">
    <name type="scientific">Gigaspora margarita</name>
    <dbReference type="NCBI Taxonomy" id="4874"/>
    <lineage>
        <taxon>Eukaryota</taxon>
        <taxon>Fungi</taxon>
        <taxon>Fungi incertae sedis</taxon>
        <taxon>Mucoromycota</taxon>
        <taxon>Glomeromycotina</taxon>
        <taxon>Glomeromycetes</taxon>
        <taxon>Diversisporales</taxon>
        <taxon>Gigasporaceae</taxon>
        <taxon>Gigaspora</taxon>
    </lineage>
</organism>
<dbReference type="EMBL" id="CAJVQB010107706">
    <property type="protein sequence ID" value="CAG8851756.1"/>
    <property type="molecule type" value="Genomic_DNA"/>
</dbReference>
<gene>
    <name evidence="1" type="ORF">GMARGA_LOCUS40897</name>
</gene>
<protein>
    <submittedName>
        <fullName evidence="1">25564_t:CDS:1</fullName>
    </submittedName>
</protein>
<proteinExistence type="predicted"/>
<name>A0ABN7XA21_GIGMA</name>
<evidence type="ECO:0000313" key="2">
    <source>
        <dbReference type="Proteomes" id="UP000789901"/>
    </source>
</evidence>
<feature type="non-terminal residue" evidence="1">
    <location>
        <position position="1"/>
    </location>
</feature>
<accession>A0ABN7XA21</accession>
<keyword evidence="2" id="KW-1185">Reference proteome</keyword>
<sequence length="40" mass="4623">KMVLCIVEEANRYQNIINEKNNTDLLTKNKKAELCSTKPD</sequence>